<dbReference type="RefSeq" id="WP_092701420.1">
    <property type="nucleotide sequence ID" value="NZ_FNFC01000006.1"/>
</dbReference>
<name>A0A1G8V8J8_9EURY</name>
<keyword evidence="3" id="KW-0808">Transferase</keyword>
<comment type="cofactor">
    <cofactor evidence="1">
        <name>pyridoxal 5'-phosphate</name>
        <dbReference type="ChEBI" id="CHEBI:597326"/>
    </cofactor>
</comment>
<organism evidence="6 7">
    <name type="scientific">Halovenus aranensis</name>
    <dbReference type="NCBI Taxonomy" id="890420"/>
    <lineage>
        <taxon>Archaea</taxon>
        <taxon>Methanobacteriati</taxon>
        <taxon>Methanobacteriota</taxon>
        <taxon>Stenosarchaea group</taxon>
        <taxon>Halobacteria</taxon>
        <taxon>Halobacteriales</taxon>
        <taxon>Haloarculaceae</taxon>
        <taxon>Halovenus</taxon>
    </lineage>
</organism>
<dbReference type="InterPro" id="IPR015421">
    <property type="entry name" value="PyrdxlP-dep_Trfase_major"/>
</dbReference>
<dbReference type="PANTHER" id="PTHR42790:SF19">
    <property type="entry name" value="KYNURENINE_ALPHA-AMINOADIPATE AMINOTRANSFERASE, MITOCHONDRIAL"/>
    <property type="match status" value="1"/>
</dbReference>
<dbReference type="GO" id="GO:0008483">
    <property type="term" value="F:transaminase activity"/>
    <property type="evidence" value="ECO:0007669"/>
    <property type="project" value="UniProtKB-KW"/>
</dbReference>
<dbReference type="InterPro" id="IPR050859">
    <property type="entry name" value="Class-I_PLP-dep_aminotransf"/>
</dbReference>
<dbReference type="EMBL" id="FNFC01000006">
    <property type="protein sequence ID" value="SDJ62224.1"/>
    <property type="molecule type" value="Genomic_DNA"/>
</dbReference>
<dbReference type="STRING" id="890420.SAMN05216226_10656"/>
<evidence type="ECO:0000256" key="4">
    <source>
        <dbReference type="ARBA" id="ARBA00022898"/>
    </source>
</evidence>
<evidence type="ECO:0000313" key="7">
    <source>
        <dbReference type="Proteomes" id="UP000198856"/>
    </source>
</evidence>
<keyword evidence="4" id="KW-0663">Pyridoxal phosphate</keyword>
<dbReference type="SUPFAM" id="SSF53383">
    <property type="entry name" value="PLP-dependent transferases"/>
    <property type="match status" value="1"/>
</dbReference>
<reference evidence="6 7" key="1">
    <citation type="submission" date="2016-10" db="EMBL/GenBank/DDBJ databases">
        <authorList>
            <person name="de Groot N.N."/>
        </authorList>
    </citation>
    <scope>NUCLEOTIDE SEQUENCE [LARGE SCALE GENOMIC DNA]</scope>
    <source>
        <strain evidence="6 7">IBRC-M10015</strain>
    </source>
</reference>
<evidence type="ECO:0000313" key="6">
    <source>
        <dbReference type="EMBL" id="SDJ62224.1"/>
    </source>
</evidence>
<dbReference type="Pfam" id="PF00155">
    <property type="entry name" value="Aminotran_1_2"/>
    <property type="match status" value="1"/>
</dbReference>
<gene>
    <name evidence="6" type="ORF">SAMN05216226_10656</name>
</gene>
<dbReference type="InterPro" id="IPR004839">
    <property type="entry name" value="Aminotransferase_I/II_large"/>
</dbReference>
<dbReference type="PANTHER" id="PTHR42790">
    <property type="entry name" value="AMINOTRANSFERASE"/>
    <property type="match status" value="1"/>
</dbReference>
<dbReference type="Proteomes" id="UP000198856">
    <property type="component" value="Unassembled WGS sequence"/>
</dbReference>
<evidence type="ECO:0000256" key="3">
    <source>
        <dbReference type="ARBA" id="ARBA00022679"/>
    </source>
</evidence>
<keyword evidence="2" id="KW-0032">Aminotransferase</keyword>
<accession>A0A1G8V8J8</accession>
<proteinExistence type="predicted"/>
<dbReference type="Gene3D" id="3.40.640.10">
    <property type="entry name" value="Type I PLP-dependent aspartate aminotransferase-like (Major domain)"/>
    <property type="match status" value="1"/>
</dbReference>
<dbReference type="CDD" id="cd00609">
    <property type="entry name" value="AAT_like"/>
    <property type="match status" value="1"/>
</dbReference>
<dbReference type="AlphaFoldDB" id="A0A1G8V8J8"/>
<feature type="domain" description="Aminotransferase class I/classII large" evidence="5">
    <location>
        <begin position="41"/>
        <end position="396"/>
    </location>
</feature>
<sequence length="404" mass="44161">MSEDKPPTPLEEMLTAPVRDAIDRSAYGSWRNIATEDAVSLSYGFPDPDLFPQTALEESFGDVLAEEGDDALQYGGGEYRESLRSFLIEQERERGIDFETHDLLVTNGATHAIDTVCRAFLDPGDTIIVEGPTFMGALGVFRNFGVDIISVPVDDDGMVVEQLATTLRDRRERGDEMPTLVYTIPDFHNPTGTTLSRERRGHLLELAEEFDFAILEDGAYSDLWIDEEAPPPLATMTDTDHVIRVGSFAKTLAPGVRMGWLTAPTRIQEAADTVAAGGTNTLTEAFVGHYCGSGRLQDSLPELRRVYGEKRDHMLAELDANMPADVDWTTPAGGFFIWVTLPDSVDADAMLQSAAEAGVTYLPGSLFYPGPAGDNELRLSFTYVKKPEITAGIEALAASIEQAR</sequence>
<evidence type="ECO:0000259" key="5">
    <source>
        <dbReference type="Pfam" id="PF00155"/>
    </source>
</evidence>
<protein>
    <submittedName>
        <fullName evidence="6">2-aminoadipate transaminase</fullName>
    </submittedName>
</protein>
<evidence type="ECO:0000256" key="1">
    <source>
        <dbReference type="ARBA" id="ARBA00001933"/>
    </source>
</evidence>
<dbReference type="InterPro" id="IPR015424">
    <property type="entry name" value="PyrdxlP-dep_Trfase"/>
</dbReference>
<dbReference type="OrthoDB" id="372018at2157"/>
<keyword evidence="7" id="KW-1185">Reference proteome</keyword>
<dbReference type="Gene3D" id="3.90.1150.10">
    <property type="entry name" value="Aspartate Aminotransferase, domain 1"/>
    <property type="match status" value="1"/>
</dbReference>
<dbReference type="InterPro" id="IPR015422">
    <property type="entry name" value="PyrdxlP-dep_Trfase_small"/>
</dbReference>
<dbReference type="GO" id="GO:0030170">
    <property type="term" value="F:pyridoxal phosphate binding"/>
    <property type="evidence" value="ECO:0007669"/>
    <property type="project" value="InterPro"/>
</dbReference>
<evidence type="ECO:0000256" key="2">
    <source>
        <dbReference type="ARBA" id="ARBA00022576"/>
    </source>
</evidence>
<dbReference type="GO" id="GO:1901605">
    <property type="term" value="P:alpha-amino acid metabolic process"/>
    <property type="evidence" value="ECO:0007669"/>
    <property type="project" value="TreeGrafter"/>
</dbReference>